<dbReference type="EMBL" id="MU267702">
    <property type="protein sequence ID" value="KAH7910732.1"/>
    <property type="molecule type" value="Genomic_DNA"/>
</dbReference>
<keyword evidence="2" id="KW-1185">Reference proteome</keyword>
<name>A0ACB8ACB4_9AGAM</name>
<accession>A0ACB8ACB4</accession>
<sequence>MTTFTTLPKKTWKGKEQKAEDTVMKIEDARDTDIIIPVMGPTGVGKSTFINVAAGQEKTAVGHRLTSCTANLQHIIIPYPGDPDRRIIFVDTPGFDDTSVDDAEILRRIAVWLARSYSDRVKLAGVLYLYNIAIPRFTGTTRKTLELFQKLCGDDACRGVILVTTHWAKCDPQQGQSREDELSTSFFSNMLDHGATCTRFDLSPQSAWDIINLIVDGEPLDALHIQKELVDLKKRIPETEAAACLRSELQTLLVKHENILRSQKKPKDMNLQEIQELKDVQKRMRALVAQIDDLKAPWNRRVMKFFGLK</sequence>
<gene>
    <name evidence="1" type="ORF">BJ138DRAFT_71407</name>
</gene>
<dbReference type="Proteomes" id="UP000790377">
    <property type="component" value="Unassembled WGS sequence"/>
</dbReference>
<protein>
    <submittedName>
        <fullName evidence="1">P-loop containing nucleoside triphosphate hydrolase protein</fullName>
    </submittedName>
</protein>
<comment type="caution">
    <text evidence="1">The sequence shown here is derived from an EMBL/GenBank/DDBJ whole genome shotgun (WGS) entry which is preliminary data.</text>
</comment>
<evidence type="ECO:0000313" key="1">
    <source>
        <dbReference type="EMBL" id="KAH7910732.1"/>
    </source>
</evidence>
<reference evidence="1" key="1">
    <citation type="journal article" date="2021" name="New Phytol.">
        <title>Evolutionary innovations through gain and loss of genes in the ectomycorrhizal Boletales.</title>
        <authorList>
            <person name="Wu G."/>
            <person name="Miyauchi S."/>
            <person name="Morin E."/>
            <person name="Kuo A."/>
            <person name="Drula E."/>
            <person name="Varga T."/>
            <person name="Kohler A."/>
            <person name="Feng B."/>
            <person name="Cao Y."/>
            <person name="Lipzen A."/>
            <person name="Daum C."/>
            <person name="Hundley H."/>
            <person name="Pangilinan J."/>
            <person name="Johnson J."/>
            <person name="Barry K."/>
            <person name="LaButti K."/>
            <person name="Ng V."/>
            <person name="Ahrendt S."/>
            <person name="Min B."/>
            <person name="Choi I.G."/>
            <person name="Park H."/>
            <person name="Plett J.M."/>
            <person name="Magnuson J."/>
            <person name="Spatafora J.W."/>
            <person name="Nagy L.G."/>
            <person name="Henrissat B."/>
            <person name="Grigoriev I.V."/>
            <person name="Yang Z.L."/>
            <person name="Xu J."/>
            <person name="Martin F.M."/>
        </authorList>
    </citation>
    <scope>NUCLEOTIDE SEQUENCE</scope>
    <source>
        <strain evidence="1">ATCC 28755</strain>
    </source>
</reference>
<proteinExistence type="predicted"/>
<keyword evidence="1" id="KW-0378">Hydrolase</keyword>
<evidence type="ECO:0000313" key="2">
    <source>
        <dbReference type="Proteomes" id="UP000790377"/>
    </source>
</evidence>
<organism evidence="1 2">
    <name type="scientific">Hygrophoropsis aurantiaca</name>
    <dbReference type="NCBI Taxonomy" id="72124"/>
    <lineage>
        <taxon>Eukaryota</taxon>
        <taxon>Fungi</taxon>
        <taxon>Dikarya</taxon>
        <taxon>Basidiomycota</taxon>
        <taxon>Agaricomycotina</taxon>
        <taxon>Agaricomycetes</taxon>
        <taxon>Agaricomycetidae</taxon>
        <taxon>Boletales</taxon>
        <taxon>Coniophorineae</taxon>
        <taxon>Hygrophoropsidaceae</taxon>
        <taxon>Hygrophoropsis</taxon>
    </lineage>
</organism>